<dbReference type="InterPro" id="IPR040643">
    <property type="entry name" value="MLVIN_C"/>
</dbReference>
<sequence>MFVDGSCLRDSVGTLRAGYAVCTIAGIIEASWLERVFSAQVAELIALTKACHAAVNLRVTIYTDSRYGFGIVHDFGQLWSQRGFMTSSGSPVKNGEQIKDLLHAIQLPHEIAVVKCNAHVKSQDFVSMGNGYADQVARFVALNCISFKEQWELLPQTENDTCLNLALRVFDTLDELKTLQSRASKEEKRSWQRMQCVQRADDLWVSEEGKLVLPNSLLSQFARLYHGQSHLGRDAMIRSFKIDWFNPKFRYAAEVICHRCIICQQMNAGKGTVVTLTHIGRAGGPFSKMQMDFIEMPVCGGLKYVLVIVCAFSHWIEAYPTRRNDSLTVAKLLLRELIQRFGFPVSIESDRGRHFDNEVIKLLCAALDIEQKLHCSYRPEASGLVEQMNRTLKSRMAKMCAATNMKWPDALPLVLMSMRNTPDNKTGLSPHDILMGRAMRLPAVPANALVNFTDDMVLDYCKGLADIIRSFSHQVEANTLPPIGDPGHTLQAGDWVVVKKHVRKSCLEPRWKGPYQVILTTTTAVKCAGVPNWIHDSHTKKVTCPVEEELEVSGTTAPGREVSGLENSQEGTETAGGPTENSLVPQTVNEFERGDRVPISVEAAGELNQGEVLPEVDRYGLELEPSTDQEEEEEEGEEGEIIEEDRSVPASPEPAAGPSSENTISQEEGAVQRPEKTHRKKTHKGDNWPEKPLLRIRNIPNETITEETDTSRVEDLSEGEQQGERRLKRKRVANRRYTGPEWAYATTSEWQQEFLAFCFDREVPGQYYYT</sequence>
<evidence type="ECO:0000256" key="5">
    <source>
        <dbReference type="ARBA" id="ARBA00022801"/>
    </source>
</evidence>
<dbReference type="GO" id="GO:0003676">
    <property type="term" value="F:nucleic acid binding"/>
    <property type="evidence" value="ECO:0007669"/>
    <property type="project" value="InterPro"/>
</dbReference>
<evidence type="ECO:0000259" key="9">
    <source>
        <dbReference type="PROSITE" id="PS50994"/>
    </source>
</evidence>
<evidence type="ECO:0000256" key="2">
    <source>
        <dbReference type="ARBA" id="ARBA00022695"/>
    </source>
</evidence>
<keyword evidence="6" id="KW-0695">RNA-directed DNA polymerase</keyword>
<accession>A0AAV7PMS9</accession>
<dbReference type="CDD" id="cd09273">
    <property type="entry name" value="RNase_HI_RT_Bel"/>
    <property type="match status" value="1"/>
</dbReference>
<dbReference type="Gene3D" id="2.30.30.850">
    <property type="match status" value="1"/>
</dbReference>
<keyword evidence="2" id="KW-0548">Nucleotidyltransferase</keyword>
<dbReference type="PROSITE" id="PS50994">
    <property type="entry name" value="INTEGRASE"/>
    <property type="match status" value="1"/>
</dbReference>
<feature type="region of interest" description="Disordered" evidence="7">
    <location>
        <begin position="551"/>
        <end position="584"/>
    </location>
</feature>
<dbReference type="GO" id="GO:0004523">
    <property type="term" value="F:RNA-DNA hybrid ribonuclease activity"/>
    <property type="evidence" value="ECO:0007669"/>
    <property type="project" value="InterPro"/>
</dbReference>
<comment type="caution">
    <text evidence="10">The sequence shown here is derived from an EMBL/GenBank/DDBJ whole genome shotgun (WGS) entry which is preliminary data.</text>
</comment>
<dbReference type="PANTHER" id="PTHR41694:SF5">
    <property type="entry name" value="RIBONUCLEASE H"/>
    <property type="match status" value="1"/>
</dbReference>
<evidence type="ECO:0000313" key="11">
    <source>
        <dbReference type="Proteomes" id="UP001066276"/>
    </source>
</evidence>
<keyword evidence="5" id="KW-0378">Hydrolase</keyword>
<feature type="compositionally biased region" description="Basic and acidic residues" evidence="7">
    <location>
        <begin position="684"/>
        <end position="693"/>
    </location>
</feature>
<organism evidence="10 11">
    <name type="scientific">Pleurodeles waltl</name>
    <name type="common">Iberian ribbed newt</name>
    <dbReference type="NCBI Taxonomy" id="8319"/>
    <lineage>
        <taxon>Eukaryota</taxon>
        <taxon>Metazoa</taxon>
        <taxon>Chordata</taxon>
        <taxon>Craniata</taxon>
        <taxon>Vertebrata</taxon>
        <taxon>Euteleostomi</taxon>
        <taxon>Amphibia</taxon>
        <taxon>Batrachia</taxon>
        <taxon>Caudata</taxon>
        <taxon>Salamandroidea</taxon>
        <taxon>Salamandridae</taxon>
        <taxon>Pleurodelinae</taxon>
        <taxon>Pleurodeles</taxon>
    </lineage>
</organism>
<reference evidence="10" key="1">
    <citation type="journal article" date="2022" name="bioRxiv">
        <title>Sequencing and chromosome-scale assembly of the giantPleurodeles waltlgenome.</title>
        <authorList>
            <person name="Brown T."/>
            <person name="Elewa A."/>
            <person name="Iarovenko S."/>
            <person name="Subramanian E."/>
            <person name="Araus A.J."/>
            <person name="Petzold A."/>
            <person name="Susuki M."/>
            <person name="Suzuki K.-i.T."/>
            <person name="Hayashi T."/>
            <person name="Toyoda A."/>
            <person name="Oliveira C."/>
            <person name="Osipova E."/>
            <person name="Leigh N.D."/>
            <person name="Simon A."/>
            <person name="Yun M.H."/>
        </authorList>
    </citation>
    <scope>NUCLEOTIDE SEQUENCE</scope>
    <source>
        <strain evidence="10">20211129_DDA</strain>
        <tissue evidence="10">Liver</tissue>
    </source>
</reference>
<evidence type="ECO:0000256" key="3">
    <source>
        <dbReference type="ARBA" id="ARBA00022722"/>
    </source>
</evidence>
<keyword evidence="1" id="KW-0808">Transferase</keyword>
<evidence type="ECO:0000259" key="8">
    <source>
        <dbReference type="PROSITE" id="PS50879"/>
    </source>
</evidence>
<feature type="region of interest" description="Disordered" evidence="7">
    <location>
        <begin position="623"/>
        <end position="732"/>
    </location>
</feature>
<dbReference type="Pfam" id="PF00075">
    <property type="entry name" value="RNase_H"/>
    <property type="match status" value="1"/>
</dbReference>
<name>A0AAV7PMS9_PLEWA</name>
<dbReference type="Proteomes" id="UP001066276">
    <property type="component" value="Chromosome 7"/>
</dbReference>
<evidence type="ECO:0000256" key="1">
    <source>
        <dbReference type="ARBA" id="ARBA00022679"/>
    </source>
</evidence>
<protein>
    <submittedName>
        <fullName evidence="10">Uncharacterized protein</fullName>
    </submittedName>
</protein>
<dbReference type="AlphaFoldDB" id="A0AAV7PMS9"/>
<dbReference type="InterPro" id="IPR001584">
    <property type="entry name" value="Integrase_cat-core"/>
</dbReference>
<evidence type="ECO:0000256" key="7">
    <source>
        <dbReference type="SAM" id="MobiDB-lite"/>
    </source>
</evidence>
<evidence type="ECO:0000313" key="10">
    <source>
        <dbReference type="EMBL" id="KAJ1128544.1"/>
    </source>
</evidence>
<dbReference type="Gene3D" id="3.30.420.10">
    <property type="entry name" value="Ribonuclease H-like superfamily/Ribonuclease H"/>
    <property type="match status" value="2"/>
</dbReference>
<gene>
    <name evidence="10" type="ORF">NDU88_006922</name>
</gene>
<dbReference type="Gene3D" id="1.10.340.70">
    <property type="match status" value="1"/>
</dbReference>
<feature type="compositionally biased region" description="Low complexity" evidence="7">
    <location>
        <begin position="648"/>
        <end position="660"/>
    </location>
</feature>
<evidence type="ECO:0000256" key="4">
    <source>
        <dbReference type="ARBA" id="ARBA00022759"/>
    </source>
</evidence>
<keyword evidence="11" id="KW-1185">Reference proteome</keyword>
<evidence type="ECO:0000256" key="6">
    <source>
        <dbReference type="ARBA" id="ARBA00022918"/>
    </source>
</evidence>
<dbReference type="PANTHER" id="PTHR41694">
    <property type="entry name" value="ENDOGENOUS RETROVIRUS GROUP K MEMBER POL PROTEIN"/>
    <property type="match status" value="1"/>
</dbReference>
<dbReference type="InterPro" id="IPR036397">
    <property type="entry name" value="RNaseH_sf"/>
</dbReference>
<dbReference type="PROSITE" id="PS50879">
    <property type="entry name" value="RNASE_H_1"/>
    <property type="match status" value="1"/>
</dbReference>
<dbReference type="EMBL" id="JANPWB010000011">
    <property type="protein sequence ID" value="KAJ1128544.1"/>
    <property type="molecule type" value="Genomic_DNA"/>
</dbReference>
<dbReference type="InterPro" id="IPR012337">
    <property type="entry name" value="RNaseH-like_sf"/>
</dbReference>
<feature type="domain" description="Integrase catalytic" evidence="9">
    <location>
        <begin position="281"/>
        <end position="438"/>
    </location>
</feature>
<keyword evidence="4" id="KW-0255">Endonuclease</keyword>
<keyword evidence="3" id="KW-0540">Nuclease</keyword>
<dbReference type="Pfam" id="PF00665">
    <property type="entry name" value="rve"/>
    <property type="match status" value="1"/>
</dbReference>
<dbReference type="InterPro" id="IPR002156">
    <property type="entry name" value="RNaseH_domain"/>
</dbReference>
<dbReference type="GO" id="GO:0015074">
    <property type="term" value="P:DNA integration"/>
    <property type="evidence" value="ECO:0007669"/>
    <property type="project" value="InterPro"/>
</dbReference>
<dbReference type="Pfam" id="PF18697">
    <property type="entry name" value="MLVIN_C"/>
    <property type="match status" value="1"/>
</dbReference>
<feature type="compositionally biased region" description="Acidic residues" evidence="7">
    <location>
        <begin position="625"/>
        <end position="643"/>
    </location>
</feature>
<dbReference type="SUPFAM" id="SSF53098">
    <property type="entry name" value="Ribonuclease H-like"/>
    <property type="match status" value="2"/>
</dbReference>
<dbReference type="GO" id="GO:0003964">
    <property type="term" value="F:RNA-directed DNA polymerase activity"/>
    <property type="evidence" value="ECO:0007669"/>
    <property type="project" value="UniProtKB-KW"/>
</dbReference>
<feature type="domain" description="RNase H type-1" evidence="8">
    <location>
        <begin position="1"/>
        <end position="142"/>
    </location>
</feature>
<proteinExistence type="predicted"/>